<dbReference type="SUPFAM" id="SSF81324">
    <property type="entry name" value="Voltage-gated potassium channels"/>
    <property type="match status" value="2"/>
</dbReference>
<evidence type="ECO:0000256" key="3">
    <source>
        <dbReference type="ARBA" id="ARBA00022692"/>
    </source>
</evidence>
<proteinExistence type="inferred from homology"/>
<evidence type="ECO:0000259" key="10">
    <source>
        <dbReference type="Pfam" id="PF07885"/>
    </source>
</evidence>
<dbReference type="RefSeq" id="XP_022671229.1">
    <property type="nucleotide sequence ID" value="XM_022815494.1"/>
</dbReference>
<dbReference type="PRINTS" id="PR01333">
    <property type="entry name" value="2POREKCHANEL"/>
</dbReference>
<evidence type="ECO:0000256" key="7">
    <source>
        <dbReference type="ARBA" id="ARBA00023303"/>
    </source>
</evidence>
<name>A0A7M7L6A2_VARDE</name>
<dbReference type="PANTHER" id="PTHR11003:SF352">
    <property type="entry name" value="BCDNA.GH04802-RELATED"/>
    <property type="match status" value="1"/>
</dbReference>
<keyword evidence="4 9" id="KW-1133">Transmembrane helix</keyword>
<evidence type="ECO:0000256" key="5">
    <source>
        <dbReference type="ARBA" id="ARBA00023065"/>
    </source>
</evidence>
<comment type="subcellular location">
    <subcellularLocation>
        <location evidence="1">Membrane</location>
        <topology evidence="1">Multi-pass membrane protein</topology>
    </subcellularLocation>
</comment>
<keyword evidence="2 8" id="KW-0813">Transport</keyword>
<keyword evidence="5 8" id="KW-0406">Ion transport</keyword>
<keyword evidence="6 9" id="KW-0472">Membrane</keyword>
<evidence type="ECO:0000313" key="12">
    <source>
        <dbReference type="Proteomes" id="UP000594260"/>
    </source>
</evidence>
<reference evidence="11" key="1">
    <citation type="submission" date="2021-01" db="UniProtKB">
        <authorList>
            <consortium name="EnsemblMetazoa"/>
        </authorList>
    </citation>
    <scope>IDENTIFICATION</scope>
</reference>
<dbReference type="PANTHER" id="PTHR11003">
    <property type="entry name" value="POTASSIUM CHANNEL, SUBFAMILY K"/>
    <property type="match status" value="1"/>
</dbReference>
<dbReference type="EnsemblMetazoa" id="XM_022815494">
    <property type="protein sequence ID" value="XP_022671229"/>
    <property type="gene ID" value="LOC111254548"/>
</dbReference>
<evidence type="ECO:0000256" key="1">
    <source>
        <dbReference type="ARBA" id="ARBA00004141"/>
    </source>
</evidence>
<dbReference type="OrthoDB" id="297496at2759"/>
<dbReference type="GO" id="GO:0005886">
    <property type="term" value="C:plasma membrane"/>
    <property type="evidence" value="ECO:0007669"/>
    <property type="project" value="TreeGrafter"/>
</dbReference>
<dbReference type="RefSeq" id="XP_022671230.1">
    <property type="nucleotide sequence ID" value="XM_022815495.1"/>
</dbReference>
<evidence type="ECO:0000256" key="9">
    <source>
        <dbReference type="SAM" id="Phobius"/>
    </source>
</evidence>
<dbReference type="GO" id="GO:0022841">
    <property type="term" value="F:potassium ion leak channel activity"/>
    <property type="evidence" value="ECO:0007669"/>
    <property type="project" value="TreeGrafter"/>
</dbReference>
<feature type="transmembrane region" description="Helical" evidence="9">
    <location>
        <begin position="234"/>
        <end position="254"/>
    </location>
</feature>
<feature type="transmembrane region" description="Helical" evidence="9">
    <location>
        <begin position="266"/>
        <end position="284"/>
    </location>
</feature>
<feature type="transmembrane region" description="Helical" evidence="9">
    <location>
        <begin position="304"/>
        <end position="327"/>
    </location>
</feature>
<dbReference type="GO" id="GO:0015271">
    <property type="term" value="F:outward rectifier potassium channel activity"/>
    <property type="evidence" value="ECO:0007669"/>
    <property type="project" value="TreeGrafter"/>
</dbReference>
<dbReference type="Proteomes" id="UP000594260">
    <property type="component" value="Unplaced"/>
</dbReference>
<dbReference type="GeneID" id="111254548"/>
<feature type="transmembrane region" description="Helical" evidence="9">
    <location>
        <begin position="31"/>
        <end position="57"/>
    </location>
</feature>
<feature type="domain" description="Potassium channel" evidence="10">
    <location>
        <begin position="243"/>
        <end position="329"/>
    </location>
</feature>
<keyword evidence="3 8" id="KW-0812">Transmembrane</keyword>
<dbReference type="InterPro" id="IPR003280">
    <property type="entry name" value="2pore_dom_K_chnl"/>
</dbReference>
<feature type="domain" description="Potassium channel" evidence="10">
    <location>
        <begin position="131"/>
        <end position="187"/>
    </location>
</feature>
<sequence>MEDVKSEISIPNSRADGSKSRQIRFKQCFKVFLTHLLSQVGLCVLVVAYVVGGAFLFKHIEGDAETLNKQQIRSHRQACLQDMFNITEQLNVFERVRWIKSVEIRLKRYEEDVVKAVRDSGYDGSDVDQPIQWTFSGALLYCITVITTIGYGHIAPKTNEGKVATILYALVGIPLMLLCLSNIGNVLAGSFRFAYSRMCCLCAPIPPPQRNSGTLNGIDGSSPNGPNPASPPRIPVYLVMLFVASYICVGALIFSGWEGWRLLDGAYFCFITLSTIGFGDFVPGQSTFGFDPTNNAMQDKDAQAKLIICCLYLILGLAIIAMSFNLVQEEVILKCKDVARHLRLLAHVED</sequence>
<dbReference type="GO" id="GO:0030322">
    <property type="term" value="P:stabilization of membrane potential"/>
    <property type="evidence" value="ECO:0007669"/>
    <property type="project" value="TreeGrafter"/>
</dbReference>
<keyword evidence="12" id="KW-1185">Reference proteome</keyword>
<dbReference type="EnsemblMetazoa" id="XM_022815495">
    <property type="protein sequence ID" value="XP_022671230"/>
    <property type="gene ID" value="LOC111254548"/>
</dbReference>
<keyword evidence="7 8" id="KW-0407">Ion channel</keyword>
<evidence type="ECO:0000256" key="8">
    <source>
        <dbReference type="RuleBase" id="RU003857"/>
    </source>
</evidence>
<dbReference type="KEGG" id="vde:111254548"/>
<dbReference type="InParanoid" id="A0A7M7L6A2"/>
<dbReference type="FunCoup" id="A0A7M7L6A2">
    <property type="interactions" value="19"/>
</dbReference>
<accession>A0A7M7L6A2</accession>
<protein>
    <recommendedName>
        <fullName evidence="10">Potassium channel domain-containing protein</fullName>
    </recommendedName>
</protein>
<feature type="transmembrane region" description="Helical" evidence="9">
    <location>
        <begin position="133"/>
        <end position="154"/>
    </location>
</feature>
<evidence type="ECO:0000256" key="6">
    <source>
        <dbReference type="ARBA" id="ARBA00023136"/>
    </source>
</evidence>
<dbReference type="Gene3D" id="1.10.287.70">
    <property type="match status" value="1"/>
</dbReference>
<dbReference type="Pfam" id="PF07885">
    <property type="entry name" value="Ion_trans_2"/>
    <property type="match status" value="2"/>
</dbReference>
<evidence type="ECO:0000256" key="2">
    <source>
        <dbReference type="ARBA" id="ARBA00022448"/>
    </source>
</evidence>
<comment type="similarity">
    <text evidence="8">Belongs to the two pore domain potassium channel (TC 1.A.1.8) family.</text>
</comment>
<dbReference type="OMA" id="ILAHSFK"/>
<organism evidence="11 12">
    <name type="scientific">Varroa destructor</name>
    <name type="common">Honeybee mite</name>
    <dbReference type="NCBI Taxonomy" id="109461"/>
    <lineage>
        <taxon>Eukaryota</taxon>
        <taxon>Metazoa</taxon>
        <taxon>Ecdysozoa</taxon>
        <taxon>Arthropoda</taxon>
        <taxon>Chelicerata</taxon>
        <taxon>Arachnida</taxon>
        <taxon>Acari</taxon>
        <taxon>Parasitiformes</taxon>
        <taxon>Mesostigmata</taxon>
        <taxon>Gamasina</taxon>
        <taxon>Dermanyssoidea</taxon>
        <taxon>Varroidae</taxon>
        <taxon>Varroa</taxon>
    </lineage>
</organism>
<dbReference type="InterPro" id="IPR013099">
    <property type="entry name" value="K_chnl_dom"/>
</dbReference>
<evidence type="ECO:0000256" key="4">
    <source>
        <dbReference type="ARBA" id="ARBA00022989"/>
    </source>
</evidence>
<dbReference type="AlphaFoldDB" id="A0A7M7L6A2"/>
<evidence type="ECO:0000313" key="11">
    <source>
        <dbReference type="EnsemblMetazoa" id="XP_022671230"/>
    </source>
</evidence>
<feature type="transmembrane region" description="Helical" evidence="9">
    <location>
        <begin position="166"/>
        <end position="188"/>
    </location>
</feature>